<dbReference type="AlphaFoldDB" id="A0A699YKS1"/>
<keyword evidence="3" id="KW-1185">Reference proteome</keyword>
<evidence type="ECO:0000256" key="1">
    <source>
        <dbReference type="SAM" id="MobiDB-lite"/>
    </source>
</evidence>
<evidence type="ECO:0000313" key="3">
    <source>
        <dbReference type="Proteomes" id="UP000485058"/>
    </source>
</evidence>
<sequence length="96" mass="9639">MEGAKGDSLPGSPVCSRSAGHGTSHSDPPPVADVQSWVHQPLSSLSPDALAALVPAALTDLITDATPIMPSINLNVCLGQDLKLGRFLGAGALGTV</sequence>
<protein>
    <submittedName>
        <fullName evidence="2">Uncharacterized protein</fullName>
    </submittedName>
</protein>
<accession>A0A699YKS1</accession>
<reference evidence="2 3" key="1">
    <citation type="submission" date="2020-02" db="EMBL/GenBank/DDBJ databases">
        <title>Draft genome sequence of Haematococcus lacustris strain NIES-144.</title>
        <authorList>
            <person name="Morimoto D."/>
            <person name="Nakagawa S."/>
            <person name="Yoshida T."/>
            <person name="Sawayama S."/>
        </authorList>
    </citation>
    <scope>NUCLEOTIDE SEQUENCE [LARGE SCALE GENOMIC DNA]</scope>
    <source>
        <strain evidence="2 3">NIES-144</strain>
    </source>
</reference>
<feature type="non-terminal residue" evidence="2">
    <location>
        <position position="96"/>
    </location>
</feature>
<name>A0A699YKS1_HAELA</name>
<organism evidence="2 3">
    <name type="scientific">Haematococcus lacustris</name>
    <name type="common">Green alga</name>
    <name type="synonym">Haematococcus pluvialis</name>
    <dbReference type="NCBI Taxonomy" id="44745"/>
    <lineage>
        <taxon>Eukaryota</taxon>
        <taxon>Viridiplantae</taxon>
        <taxon>Chlorophyta</taxon>
        <taxon>core chlorophytes</taxon>
        <taxon>Chlorophyceae</taxon>
        <taxon>CS clade</taxon>
        <taxon>Chlamydomonadales</taxon>
        <taxon>Haematococcaceae</taxon>
        <taxon>Haematococcus</taxon>
    </lineage>
</organism>
<dbReference type="Proteomes" id="UP000485058">
    <property type="component" value="Unassembled WGS sequence"/>
</dbReference>
<comment type="caution">
    <text evidence="2">The sequence shown here is derived from an EMBL/GenBank/DDBJ whole genome shotgun (WGS) entry which is preliminary data.</text>
</comment>
<feature type="region of interest" description="Disordered" evidence="1">
    <location>
        <begin position="1"/>
        <end position="35"/>
    </location>
</feature>
<evidence type="ECO:0000313" key="2">
    <source>
        <dbReference type="EMBL" id="GFH07464.1"/>
    </source>
</evidence>
<feature type="non-terminal residue" evidence="2">
    <location>
        <position position="1"/>
    </location>
</feature>
<proteinExistence type="predicted"/>
<gene>
    <name evidence="2" type="ORF">HaLaN_02264</name>
</gene>
<dbReference type="EMBL" id="BLLF01000096">
    <property type="protein sequence ID" value="GFH07464.1"/>
    <property type="molecule type" value="Genomic_DNA"/>
</dbReference>